<accession>A0A6C0Y7F5</accession>
<keyword evidence="1" id="KW-0614">Plasmid</keyword>
<dbReference type="RefSeq" id="WP_163146462.1">
    <property type="nucleotide sequence ID" value="NZ_CP044456.1"/>
</dbReference>
<geneLocation type="plasmid" evidence="2">
    <name>pb18-1</name>
</geneLocation>
<dbReference type="Proteomes" id="UP000503440">
    <property type="component" value="Plasmid pB18-1"/>
</dbReference>
<protein>
    <submittedName>
        <fullName evidence="1">Uncharacterized protein</fullName>
    </submittedName>
</protein>
<evidence type="ECO:0000313" key="2">
    <source>
        <dbReference type="Proteomes" id="UP000503440"/>
    </source>
</evidence>
<proteinExistence type="predicted"/>
<dbReference type="AlphaFoldDB" id="A0A6C0Y7F5"/>
<gene>
    <name evidence="1" type="ORF">FSC09_15530</name>
</gene>
<reference evidence="1 2" key="1">
    <citation type="submission" date="2019-09" db="EMBL/GenBank/DDBJ databases">
        <title>Non-baumannii Acinetobacter spp. carrying blaNDM-1 isolated in China.</title>
        <authorList>
            <person name="Cui C."/>
            <person name="Chen C."/>
            <person name="Sun J."/>
            <person name="Liu Y."/>
        </authorList>
    </citation>
    <scope>NUCLEOTIDE SEQUENCE [LARGE SCALE GENOMIC DNA]</scope>
    <source>
        <strain evidence="1 2">B18</strain>
        <plasmid evidence="2">pb18-1</plasmid>
    </source>
</reference>
<organism evidence="1 2">
    <name type="scientific">Acinetobacter indicus</name>
    <dbReference type="NCBI Taxonomy" id="756892"/>
    <lineage>
        <taxon>Bacteria</taxon>
        <taxon>Pseudomonadati</taxon>
        <taxon>Pseudomonadota</taxon>
        <taxon>Gammaproteobacteria</taxon>
        <taxon>Moraxellales</taxon>
        <taxon>Moraxellaceae</taxon>
        <taxon>Acinetobacter</taxon>
    </lineage>
</organism>
<dbReference type="EMBL" id="CP044456">
    <property type="protein sequence ID" value="QIC71802.1"/>
    <property type="molecule type" value="Genomic_DNA"/>
</dbReference>
<evidence type="ECO:0000313" key="1">
    <source>
        <dbReference type="EMBL" id="QIC71802.1"/>
    </source>
</evidence>
<name>A0A6C0Y7F5_9GAMM</name>
<sequence length="239" mass="27247">MVHFKNLVLEFESDTGKQSMSFDGILLATKESFDLSENDAQQLEFFDLSIYQTCNHKLVIHGFSPFCNEQFLEVIDSNSTLDLSSLIERIVGCMSIGNDQVIVDSFMQKVKSFAESIFISEIVNVDSIFDTSAGITAKINEFEKMAYCASRNNQVWSHRGKAIIETISHKIQLNLEWRVVRNTCELQVIDFDFFGLILNNKENINQIFAKLNSPQIINLIYKKIKALVPSFEINQPKIA</sequence>